<feature type="region of interest" description="Disordered" evidence="1">
    <location>
        <begin position="304"/>
        <end position="335"/>
    </location>
</feature>
<organism evidence="3 4">
    <name type="scientific">Nocardia goodfellowii</name>
    <dbReference type="NCBI Taxonomy" id="882446"/>
    <lineage>
        <taxon>Bacteria</taxon>
        <taxon>Bacillati</taxon>
        <taxon>Actinomycetota</taxon>
        <taxon>Actinomycetes</taxon>
        <taxon>Mycobacteriales</taxon>
        <taxon>Nocardiaceae</taxon>
        <taxon>Nocardia</taxon>
    </lineage>
</organism>
<keyword evidence="2" id="KW-0812">Transmembrane</keyword>
<feature type="transmembrane region" description="Helical" evidence="2">
    <location>
        <begin position="194"/>
        <end position="215"/>
    </location>
</feature>
<evidence type="ECO:0008006" key="5">
    <source>
        <dbReference type="Google" id="ProtNLM"/>
    </source>
</evidence>
<gene>
    <name evidence="3" type="ORF">BJ987_000355</name>
</gene>
<feature type="compositionally biased region" description="Polar residues" evidence="1">
    <location>
        <begin position="605"/>
        <end position="620"/>
    </location>
</feature>
<keyword evidence="2" id="KW-1133">Transmembrane helix</keyword>
<feature type="region of interest" description="Disordered" evidence="1">
    <location>
        <begin position="401"/>
        <end position="654"/>
    </location>
</feature>
<feature type="transmembrane region" description="Helical" evidence="2">
    <location>
        <begin position="122"/>
        <end position="140"/>
    </location>
</feature>
<comment type="caution">
    <text evidence="3">The sequence shown here is derived from an EMBL/GenBank/DDBJ whole genome shotgun (WGS) entry which is preliminary data.</text>
</comment>
<evidence type="ECO:0000256" key="1">
    <source>
        <dbReference type="SAM" id="MobiDB-lite"/>
    </source>
</evidence>
<evidence type="ECO:0000313" key="4">
    <source>
        <dbReference type="Proteomes" id="UP001519325"/>
    </source>
</evidence>
<feature type="compositionally biased region" description="Polar residues" evidence="1">
    <location>
        <begin position="469"/>
        <end position="491"/>
    </location>
</feature>
<dbReference type="Proteomes" id="UP001519325">
    <property type="component" value="Unassembled WGS sequence"/>
</dbReference>
<name>A0ABS4Q6Y3_9NOCA</name>
<proteinExistence type="predicted"/>
<protein>
    <recommendedName>
        <fullName evidence="5">DUF2637 domain-containing protein</fullName>
    </recommendedName>
</protein>
<sequence length="753" mass="80256">MLDEQSNGGAGSSEIAALAERVATARGKLPLQHDAALVEVLSEDEIAAERELAEWIRQQRRGQRRRAVQDEIAAEKRDRRTSTAIKRVEEADARWHRRALAARRRVANQDARLAQLYRRAEWSSRALIGVVVLGMVWAGVNVQHNLVPSGDMSDPLYWLSYGIEAMISIPIITIMVVATTAARWGRELPRGKIVFFEIALLGTTIGLNAGPHLAAGHWGKAAEYSIAPVMVGVVIWLHAWVSARYAQLIDSVEVVDDSAYREPPNTGSPQPNGHSHEPRNHLDEIPLHRLDSAVTQGLSTHQLPAVPQYNGRPATNGHHLNGTNGYALAGVRPSDTNGYPSTETHLNGHGVKDTFRSNGTNGYAVDTTFHTHGSNGHAATEAFHSNTLNGHAGDHTIHPKGINGHTGGEILHPDGTNGHAGDRTVHSNGTNGHAGDRTVRLDAANGHAGDRTVDLNSSNGHAVNGNRIHPNNGSANPPTSSAARATETSVRPSDRNGYEVADSPTHPRSATDSRTHPNSHSATDSPARHSNTNGKAATNPAINSSDTGVPAAANSSTRLSATDGNAPTETHTLSGDTSGHAPTETHTRSVDTTGNADAATRHNAHTQNRPADSAAAQSTEAHVPAEPEPTSRPARSEPVVEQLTLDDDPGPEPRHPRITLDAIAAARAAVENAPEPLPIVEPDEEDGVWAVARAIIERRMSKLPVEQVAEILTLADQSWTPTGIGSEVGISSVAVSRILEAARKLRNPYALAT</sequence>
<feature type="compositionally biased region" description="Polar residues" evidence="1">
    <location>
        <begin position="516"/>
        <end position="577"/>
    </location>
</feature>
<feature type="transmembrane region" description="Helical" evidence="2">
    <location>
        <begin position="160"/>
        <end position="182"/>
    </location>
</feature>
<reference evidence="3 4" key="1">
    <citation type="submission" date="2021-03" db="EMBL/GenBank/DDBJ databases">
        <title>Sequencing the genomes of 1000 actinobacteria strains.</title>
        <authorList>
            <person name="Klenk H.-P."/>
        </authorList>
    </citation>
    <scope>NUCLEOTIDE SEQUENCE [LARGE SCALE GENOMIC DNA]</scope>
    <source>
        <strain evidence="3 4">DSM 45516</strain>
    </source>
</reference>
<keyword evidence="2" id="KW-0472">Membrane</keyword>
<accession>A0ABS4Q6Y3</accession>
<dbReference type="RefSeq" id="WP_209884063.1">
    <property type="nucleotide sequence ID" value="NZ_JAGGMR010000001.1"/>
</dbReference>
<feature type="region of interest" description="Disordered" evidence="1">
    <location>
        <begin position="259"/>
        <end position="281"/>
    </location>
</feature>
<dbReference type="EMBL" id="JAGGMR010000001">
    <property type="protein sequence ID" value="MBP2187454.1"/>
    <property type="molecule type" value="Genomic_DNA"/>
</dbReference>
<keyword evidence="4" id="KW-1185">Reference proteome</keyword>
<evidence type="ECO:0000256" key="2">
    <source>
        <dbReference type="SAM" id="Phobius"/>
    </source>
</evidence>
<evidence type="ECO:0000313" key="3">
    <source>
        <dbReference type="EMBL" id="MBP2187454.1"/>
    </source>
</evidence>